<evidence type="ECO:0000313" key="2">
    <source>
        <dbReference type="Proteomes" id="UP000007832"/>
    </source>
</evidence>
<accession>F9NUJ8</accession>
<comment type="caution">
    <text evidence="1">The sequence shown here is derived from an EMBL/GenBank/DDBJ whole genome shotgun (WGS) entry which is preliminary data.</text>
</comment>
<sequence length="37" mass="4021">MSADGDLMVIVVYGESGREVVVTRLKSDEYSFGCAHV</sequence>
<protein>
    <submittedName>
        <fullName evidence="1">Uncharacterized protein</fullName>
    </submittedName>
</protein>
<dbReference type="EMBL" id="AFUN01000023">
    <property type="protein sequence ID" value="EGR97285.1"/>
    <property type="molecule type" value="Genomic_DNA"/>
</dbReference>
<proteinExistence type="predicted"/>
<reference evidence="1 2" key="1">
    <citation type="submission" date="2011-07" db="EMBL/GenBank/DDBJ databases">
        <title>Genome Sequence of Propionibacterium acnes SK182B-JCVI.</title>
        <authorList>
            <person name="Durkin A.S."/>
            <person name="Madupu R."/>
            <person name="Hostetler J."/>
            <person name="Radune D."/>
            <person name="Torralba M."/>
            <person name="Methe B."/>
            <person name="Sutton G."/>
            <person name="Strausberg R.L."/>
            <person name="Nelson K.E."/>
        </authorList>
    </citation>
    <scope>NUCLEOTIDE SEQUENCE [LARGE SCALE GENOMIC DNA]</scope>
    <source>
        <strain evidence="1 2">SK182B-JCVI</strain>
    </source>
</reference>
<gene>
    <name evidence="1" type="ORF">HMPREF1162_1200</name>
</gene>
<evidence type="ECO:0000313" key="1">
    <source>
        <dbReference type="EMBL" id="EGR97285.1"/>
    </source>
</evidence>
<organism evidence="1 2">
    <name type="scientific">[Propionibacterium] namnetense SK182B-JCVI</name>
    <dbReference type="NCBI Taxonomy" id="1051006"/>
    <lineage>
        <taxon>Bacteria</taxon>
        <taxon>Bacillati</taxon>
        <taxon>Actinomycetota</taxon>
        <taxon>Actinomycetes</taxon>
        <taxon>Propionibacteriales</taxon>
        <taxon>Propionibacteriaceae</taxon>
        <taxon>Cutibacterium</taxon>
    </lineage>
</organism>
<dbReference type="Proteomes" id="UP000007832">
    <property type="component" value="Unassembled WGS sequence"/>
</dbReference>
<dbReference type="AlphaFoldDB" id="F9NUJ8"/>
<name>F9NUJ8_9ACTN</name>